<dbReference type="EMBL" id="GU568003">
    <property type="protein sequence ID" value="ADI22996.1"/>
    <property type="molecule type" value="Genomic_DNA"/>
</dbReference>
<dbReference type="EMBL" id="GU474923">
    <property type="protein sequence ID" value="ADI19493.1"/>
    <property type="molecule type" value="Genomic_DNA"/>
</dbReference>
<sequence>MTVNPKHVLRTAVGLCLGLWVSPAAAAEPPITSVAFAPNGKTAVACSQAGVRVYSWPELKQQATFKAAAVNLHDVAFSPSGNRLAVGGGTPTEDGSVEIFSWPAGKSLKVLGGHVNLVMGLAWLGESSLAAASLDHSVTLWNTRTGARQRRLEGHSRGVSSLCFLPKEQILVSTGVDRSLRVWKPGSGRLIHSLNIHTRRVHNLALRPGGAGLPMVASVSDDRSVRLWQPTIGRMVRFARLKSKPLDADWLPDGSRVVVSCSDGHVRVVDPLTVKVTRDIAALEGWAYSLAVHPTDGSILVAGQDGQLRRRVLPRSADDGR</sequence>
<keyword evidence="4" id="KW-0732">Signal</keyword>
<evidence type="ECO:0000256" key="3">
    <source>
        <dbReference type="PROSITE-ProRule" id="PRU00221"/>
    </source>
</evidence>
<evidence type="ECO:0000256" key="4">
    <source>
        <dbReference type="SAM" id="SignalP"/>
    </source>
</evidence>
<protein>
    <submittedName>
        <fullName evidence="5 6">FOG: WD40 repeat</fullName>
    </submittedName>
</protein>
<evidence type="ECO:0000313" key="6">
    <source>
        <dbReference type="EMBL" id="ADI22996.1"/>
    </source>
</evidence>
<dbReference type="InterPro" id="IPR036322">
    <property type="entry name" value="WD40_repeat_dom_sf"/>
</dbReference>
<dbReference type="Pfam" id="PF00400">
    <property type="entry name" value="WD40"/>
    <property type="match status" value="6"/>
</dbReference>
<dbReference type="PANTHER" id="PTHR19879">
    <property type="entry name" value="TRANSCRIPTION INITIATION FACTOR TFIID"/>
    <property type="match status" value="1"/>
</dbReference>
<feature type="signal peptide" evidence="4">
    <location>
        <begin position="1"/>
        <end position="26"/>
    </location>
</feature>
<feature type="repeat" description="WD" evidence="3">
    <location>
        <begin position="152"/>
        <end position="193"/>
    </location>
</feature>
<dbReference type="SUPFAM" id="SSF50978">
    <property type="entry name" value="WD40 repeat-like"/>
    <property type="match status" value="1"/>
</dbReference>
<feature type="repeat" description="WD" evidence="3">
    <location>
        <begin position="111"/>
        <end position="151"/>
    </location>
</feature>
<dbReference type="PROSITE" id="PS50082">
    <property type="entry name" value="WD_REPEATS_2"/>
    <property type="match status" value="3"/>
</dbReference>
<evidence type="ECO:0000313" key="5">
    <source>
        <dbReference type="EMBL" id="ADI19493.1"/>
    </source>
</evidence>
<dbReference type="InterPro" id="IPR015943">
    <property type="entry name" value="WD40/YVTN_repeat-like_dom_sf"/>
</dbReference>
<accession>E0XYK2</accession>
<dbReference type="SMART" id="SM00320">
    <property type="entry name" value="WD40"/>
    <property type="match status" value="7"/>
</dbReference>
<evidence type="ECO:0000256" key="2">
    <source>
        <dbReference type="ARBA" id="ARBA00022737"/>
    </source>
</evidence>
<organism evidence="5">
    <name type="scientific">uncultured Planctomycetales bacterium HF0500_40D21</name>
    <dbReference type="NCBI Taxonomy" id="710747"/>
    <lineage>
        <taxon>Bacteria</taxon>
        <taxon>Pseudomonadati</taxon>
        <taxon>Planctomycetota</taxon>
        <taxon>Planctomycetia</taxon>
        <taxon>Planctomycetales</taxon>
        <taxon>environmental samples</taxon>
    </lineage>
</organism>
<reference evidence="6" key="1">
    <citation type="submission" date="2010-01" db="EMBL/GenBank/DDBJ databases">
        <title>Genome fragments of uncultured bacteria from the North Pacific subtropical Gyre.</title>
        <authorList>
            <person name="Pham V.D."/>
            <person name="Delong E.F."/>
        </authorList>
    </citation>
    <scope>NUCLEOTIDE SEQUENCE</scope>
</reference>
<dbReference type="PROSITE" id="PS50294">
    <property type="entry name" value="WD_REPEATS_REGION"/>
    <property type="match status" value="1"/>
</dbReference>
<keyword evidence="1 3" id="KW-0853">WD repeat</keyword>
<dbReference type="PROSITE" id="PS00678">
    <property type="entry name" value="WD_REPEATS_1"/>
    <property type="match status" value="1"/>
</dbReference>
<dbReference type="InterPro" id="IPR019775">
    <property type="entry name" value="WD40_repeat_CS"/>
</dbReference>
<keyword evidence="2" id="KW-0677">Repeat</keyword>
<feature type="repeat" description="WD" evidence="3">
    <location>
        <begin position="194"/>
        <end position="238"/>
    </location>
</feature>
<reference evidence="5" key="2">
    <citation type="journal article" date="2011" name="Environ. Microbiol.">
        <title>Time-series analyses of Monterey Bay coastal microbial picoplankton using a 'genome proxy' microarray.</title>
        <authorList>
            <person name="Rich V.I."/>
            <person name="Pham V.D."/>
            <person name="Eppley J."/>
            <person name="Shi Y."/>
            <person name="DeLong E.F."/>
        </authorList>
    </citation>
    <scope>NUCLEOTIDE SEQUENCE</scope>
</reference>
<dbReference type="PANTHER" id="PTHR19879:SF9">
    <property type="entry name" value="TRANSCRIPTION INITIATION FACTOR TFIID SUBUNIT 5"/>
    <property type="match status" value="1"/>
</dbReference>
<name>E0XYK2_9BACT</name>
<dbReference type="InterPro" id="IPR001680">
    <property type="entry name" value="WD40_rpt"/>
</dbReference>
<evidence type="ECO:0000256" key="1">
    <source>
        <dbReference type="ARBA" id="ARBA00022574"/>
    </source>
</evidence>
<feature type="chain" id="PRO_5007653003" evidence="4">
    <location>
        <begin position="27"/>
        <end position="321"/>
    </location>
</feature>
<dbReference type="CDD" id="cd00200">
    <property type="entry name" value="WD40"/>
    <property type="match status" value="1"/>
</dbReference>
<proteinExistence type="predicted"/>
<dbReference type="AlphaFoldDB" id="E0XYK2"/>
<dbReference type="Gene3D" id="2.130.10.10">
    <property type="entry name" value="YVTN repeat-like/Quinoprotein amine dehydrogenase"/>
    <property type="match status" value="3"/>
</dbReference>